<dbReference type="Proteomes" id="UP000614469">
    <property type="component" value="Unassembled WGS sequence"/>
</dbReference>
<dbReference type="InterPro" id="IPR006369">
    <property type="entry name" value="Protohaem_IX_farnesylTrfase"/>
</dbReference>
<dbReference type="GO" id="GO:0048034">
    <property type="term" value="P:heme O biosynthetic process"/>
    <property type="evidence" value="ECO:0007669"/>
    <property type="project" value="UniProtKB-UniRule"/>
</dbReference>
<evidence type="ECO:0000256" key="4">
    <source>
        <dbReference type="ARBA" id="ARBA00022989"/>
    </source>
</evidence>
<comment type="similarity">
    <text evidence="8">Belongs to the UbiA prenyltransferase family. Protoheme IX farnesyltransferase subfamily.</text>
</comment>
<dbReference type="GO" id="GO:0008495">
    <property type="term" value="F:protoheme IX farnesyltransferase activity"/>
    <property type="evidence" value="ECO:0007669"/>
    <property type="project" value="UniProtKB-UniRule"/>
</dbReference>
<feature type="transmembrane region" description="Helical" evidence="8">
    <location>
        <begin position="264"/>
        <end position="284"/>
    </location>
</feature>
<evidence type="ECO:0000256" key="1">
    <source>
        <dbReference type="ARBA" id="ARBA00004141"/>
    </source>
</evidence>
<reference evidence="9 10" key="1">
    <citation type="submission" date="2020-08" db="EMBL/GenBank/DDBJ databases">
        <title>Bridging the membrane lipid divide: bacteria of the FCB group superphylum have the potential to synthesize archaeal ether lipids.</title>
        <authorList>
            <person name="Villanueva L."/>
            <person name="Von Meijenfeldt F.A.B."/>
            <person name="Westbye A.B."/>
            <person name="Yadav S."/>
            <person name="Hopmans E.C."/>
            <person name="Dutilh B.E."/>
            <person name="Sinninghe Damste J.S."/>
        </authorList>
    </citation>
    <scope>NUCLEOTIDE SEQUENCE [LARGE SCALE GENOMIC DNA]</scope>
    <source>
        <strain evidence="9">NIOZ-UU36</strain>
    </source>
</reference>
<dbReference type="PANTHER" id="PTHR43448">
    <property type="entry name" value="PROTOHEME IX FARNESYLTRANSFERASE, MITOCHONDRIAL"/>
    <property type="match status" value="1"/>
</dbReference>
<dbReference type="Pfam" id="PF01040">
    <property type="entry name" value="UbiA"/>
    <property type="match status" value="1"/>
</dbReference>
<dbReference type="UniPathway" id="UPA00834">
    <property type="reaction ID" value="UER00712"/>
</dbReference>
<dbReference type="EC" id="2.5.1.141" evidence="8"/>
<dbReference type="EMBL" id="JACNJN010000176">
    <property type="protein sequence ID" value="MBC8336595.1"/>
    <property type="molecule type" value="Genomic_DNA"/>
</dbReference>
<evidence type="ECO:0000256" key="3">
    <source>
        <dbReference type="ARBA" id="ARBA00022692"/>
    </source>
</evidence>
<comment type="catalytic activity">
    <reaction evidence="7 8">
        <text>heme b + (2E,6E)-farnesyl diphosphate + H2O = Fe(II)-heme o + diphosphate</text>
        <dbReference type="Rhea" id="RHEA:28070"/>
        <dbReference type="ChEBI" id="CHEBI:15377"/>
        <dbReference type="ChEBI" id="CHEBI:33019"/>
        <dbReference type="ChEBI" id="CHEBI:60344"/>
        <dbReference type="ChEBI" id="CHEBI:60530"/>
        <dbReference type="ChEBI" id="CHEBI:175763"/>
        <dbReference type="EC" id="2.5.1.141"/>
    </reaction>
</comment>
<keyword evidence="3 8" id="KW-0812">Transmembrane</keyword>
<dbReference type="HAMAP" id="MF_00154">
    <property type="entry name" value="CyoE_CtaB"/>
    <property type="match status" value="1"/>
</dbReference>
<dbReference type="PANTHER" id="PTHR43448:SF2">
    <property type="entry name" value="PROTOHEME IX FARNESYLTRANSFERASE, MITOCHONDRIAL"/>
    <property type="match status" value="1"/>
</dbReference>
<feature type="transmembrane region" description="Helical" evidence="8">
    <location>
        <begin position="45"/>
        <end position="66"/>
    </location>
</feature>
<evidence type="ECO:0000256" key="6">
    <source>
        <dbReference type="ARBA" id="ARBA00023136"/>
    </source>
</evidence>
<comment type="pathway">
    <text evidence="8">Porphyrin-containing compound metabolism; heme O biosynthesis; heme O from protoheme: step 1/1.</text>
</comment>
<evidence type="ECO:0000256" key="7">
    <source>
        <dbReference type="ARBA" id="ARBA00047690"/>
    </source>
</evidence>
<dbReference type="NCBIfam" id="TIGR01473">
    <property type="entry name" value="cyoE_ctaB"/>
    <property type="match status" value="1"/>
</dbReference>
<keyword evidence="6 8" id="KW-0472">Membrane</keyword>
<feature type="transmembrane region" description="Helical" evidence="8">
    <location>
        <begin position="12"/>
        <end position="33"/>
    </location>
</feature>
<evidence type="ECO:0000256" key="5">
    <source>
        <dbReference type="ARBA" id="ARBA00023133"/>
    </source>
</evidence>
<feature type="transmembrane region" description="Helical" evidence="8">
    <location>
        <begin position="239"/>
        <end position="258"/>
    </location>
</feature>
<comment type="miscellaneous">
    <text evidence="8">Carbon 2 of the heme B porphyrin ring is defined according to the Fischer nomenclature.</text>
</comment>
<proteinExistence type="inferred from homology"/>
<keyword evidence="8" id="KW-1003">Cell membrane</keyword>
<comment type="subcellular location">
    <subcellularLocation>
        <location evidence="8">Cell membrane</location>
        <topology evidence="8">Multi-pass membrane protein</topology>
    </subcellularLocation>
    <subcellularLocation>
        <location evidence="1">Membrane</location>
        <topology evidence="1">Multi-pass membrane protein</topology>
    </subcellularLocation>
</comment>
<organism evidence="9 10">
    <name type="scientific">Candidatus Desulfolinea nitratireducens</name>
    <dbReference type="NCBI Taxonomy" id="2841698"/>
    <lineage>
        <taxon>Bacteria</taxon>
        <taxon>Bacillati</taxon>
        <taxon>Chloroflexota</taxon>
        <taxon>Anaerolineae</taxon>
        <taxon>Anaerolineales</taxon>
        <taxon>Anaerolineales incertae sedis</taxon>
        <taxon>Candidatus Desulfolinea</taxon>
    </lineage>
</organism>
<protein>
    <recommendedName>
        <fullName evidence="8">Protoheme IX farnesyltransferase</fullName>
        <ecNumber evidence="8">2.5.1.141</ecNumber>
    </recommendedName>
    <alternativeName>
        <fullName evidence="8">Heme B farnesyltransferase</fullName>
    </alternativeName>
    <alternativeName>
        <fullName evidence="8">Heme O synthase</fullName>
    </alternativeName>
</protein>
<evidence type="ECO:0000313" key="9">
    <source>
        <dbReference type="EMBL" id="MBC8336595.1"/>
    </source>
</evidence>
<name>A0A8J6NNR0_9CHLR</name>
<evidence type="ECO:0000313" key="10">
    <source>
        <dbReference type="Proteomes" id="UP000614469"/>
    </source>
</evidence>
<feature type="transmembrane region" description="Helical" evidence="8">
    <location>
        <begin position="153"/>
        <end position="178"/>
    </location>
</feature>
<dbReference type="InterPro" id="IPR000537">
    <property type="entry name" value="UbiA_prenyltransferase"/>
</dbReference>
<feature type="transmembrane region" description="Helical" evidence="8">
    <location>
        <begin position="86"/>
        <end position="107"/>
    </location>
</feature>
<dbReference type="PROSITE" id="PS00943">
    <property type="entry name" value="UBIA"/>
    <property type="match status" value="1"/>
</dbReference>
<feature type="transmembrane region" description="Helical" evidence="8">
    <location>
        <begin position="113"/>
        <end position="132"/>
    </location>
</feature>
<keyword evidence="2 8" id="KW-0808">Transferase</keyword>
<dbReference type="GO" id="GO:0005886">
    <property type="term" value="C:plasma membrane"/>
    <property type="evidence" value="ECO:0007669"/>
    <property type="project" value="UniProtKB-SubCell"/>
</dbReference>
<dbReference type="InterPro" id="IPR044878">
    <property type="entry name" value="UbiA_sf"/>
</dbReference>
<dbReference type="Gene3D" id="1.10.357.140">
    <property type="entry name" value="UbiA prenyltransferase"/>
    <property type="match status" value="1"/>
</dbReference>
<evidence type="ECO:0000256" key="2">
    <source>
        <dbReference type="ARBA" id="ARBA00022679"/>
    </source>
</evidence>
<feature type="transmembrane region" description="Helical" evidence="8">
    <location>
        <begin position="214"/>
        <end position="232"/>
    </location>
</feature>
<comment type="function">
    <text evidence="8">Converts heme B (protoheme IX) to heme O by substitution of the vinyl group on carbon 2 of heme B porphyrin ring with a hydroxyethyl farnesyl side group.</text>
</comment>
<dbReference type="AlphaFoldDB" id="A0A8J6NNR0"/>
<sequence>MMNKIKTKFRLYWPLIKYSQTSLLMITGLAGYMTARCPVTHLSTMLGLFLSLFLTISGSTILNMWYDRDIDAKMPRTSKRPLPAGLVTPQEVLRLGLIVSLIGTAIAVAMDPLYGLIIFGGLFIDVVLYTIWLKRKTAWSIIWGGISGGMPILAGRALGIGAVDWIGIALMFAILFWIPTHILTFSMRYREDYKLAGVPTFPSTYGDFFTRNTIAISSVLGAIVIGIAAYGIGTSWGFLRLMGVLSGGLLALAIASVIKPSETVNFGLFKYASLYMFSAMILLMF</sequence>
<keyword evidence="5 8" id="KW-0350">Heme biosynthesis</keyword>
<evidence type="ECO:0000256" key="8">
    <source>
        <dbReference type="HAMAP-Rule" id="MF_00154"/>
    </source>
</evidence>
<dbReference type="CDD" id="cd13957">
    <property type="entry name" value="PT_UbiA_Cox10"/>
    <property type="match status" value="1"/>
</dbReference>
<gene>
    <name evidence="9" type="primary">cyoE</name>
    <name evidence="8" type="synonym">ctaB</name>
    <name evidence="9" type="ORF">H8E29_15140</name>
</gene>
<accession>A0A8J6NNR0</accession>
<dbReference type="InterPro" id="IPR030470">
    <property type="entry name" value="UbiA_prenylTrfase_CS"/>
</dbReference>
<keyword evidence="4 8" id="KW-1133">Transmembrane helix</keyword>
<comment type="caution">
    <text evidence="9">The sequence shown here is derived from an EMBL/GenBank/DDBJ whole genome shotgun (WGS) entry which is preliminary data.</text>
</comment>